<gene>
    <name evidence="3" type="ORF">FPZ49_09055</name>
</gene>
<protein>
    <submittedName>
        <fullName evidence="3">HD domain-containing protein</fullName>
    </submittedName>
</protein>
<dbReference type="Gene3D" id="1.10.3210.10">
    <property type="entry name" value="Hypothetical protein af1432"/>
    <property type="match status" value="1"/>
</dbReference>
<dbReference type="InterPro" id="IPR003607">
    <property type="entry name" value="HD/PDEase_dom"/>
</dbReference>
<feature type="domain" description="PAS" evidence="1">
    <location>
        <begin position="13"/>
        <end position="44"/>
    </location>
</feature>
<dbReference type="SUPFAM" id="SSF109604">
    <property type="entry name" value="HD-domain/PDEase-like"/>
    <property type="match status" value="1"/>
</dbReference>
<dbReference type="Pfam" id="PF13487">
    <property type="entry name" value="HD_5"/>
    <property type="match status" value="1"/>
</dbReference>
<dbReference type="EMBL" id="VNJI01000009">
    <property type="protein sequence ID" value="TVY10329.1"/>
    <property type="molecule type" value="Genomic_DNA"/>
</dbReference>
<proteinExistence type="predicted"/>
<dbReference type="Pfam" id="PF13426">
    <property type="entry name" value="PAS_9"/>
    <property type="match status" value="1"/>
</dbReference>
<evidence type="ECO:0000259" key="1">
    <source>
        <dbReference type="PROSITE" id="PS50112"/>
    </source>
</evidence>
<dbReference type="OrthoDB" id="9759601at2"/>
<dbReference type="PROSITE" id="PS51832">
    <property type="entry name" value="HD_GYP"/>
    <property type="match status" value="1"/>
</dbReference>
<accession>A0A559KDZ1</accession>
<evidence type="ECO:0000259" key="2">
    <source>
        <dbReference type="PROSITE" id="PS51832"/>
    </source>
</evidence>
<dbReference type="InterPro" id="IPR037522">
    <property type="entry name" value="HD_GYP_dom"/>
</dbReference>
<evidence type="ECO:0000313" key="4">
    <source>
        <dbReference type="Proteomes" id="UP000317036"/>
    </source>
</evidence>
<dbReference type="InterPro" id="IPR035965">
    <property type="entry name" value="PAS-like_dom_sf"/>
</dbReference>
<dbReference type="InterPro" id="IPR000014">
    <property type="entry name" value="PAS"/>
</dbReference>
<dbReference type="AlphaFoldDB" id="A0A559KDZ1"/>
<dbReference type="NCBIfam" id="TIGR00229">
    <property type="entry name" value="sensory_box"/>
    <property type="match status" value="1"/>
</dbReference>
<sequence length="327" mass="37230">MKPELFLFLQLGDAVIITDEQHHIRAVNDTYEKITGFSRENIIGVRAGFLRSNLTPPSTYDSMKMTLAQNAPWSGIFTNRTRHHELWHASITITPITMDNKLYYVGIFRNLNQLSDGSYISETRKAKIQNELLRTLAISCEVRDPAIEGHLVRVQQMTEKLARRLMELTPHALSEEYIRHLVNASILHDIGKSGIPESILYKPGGLTSYERVIIEMHPSIGVDILNKMISGLDDDLIHQEFILARNIIQSHHEKWDGTGYPNQLAGDDIPLEAQIVSLVDVYDALTSRRAYKDAWPHDQALDYIQSERGLSFNPLLTDAFATIDWIE</sequence>
<dbReference type="Gene3D" id="3.30.450.20">
    <property type="entry name" value="PAS domain"/>
    <property type="match status" value="1"/>
</dbReference>
<dbReference type="Proteomes" id="UP000317036">
    <property type="component" value="Unassembled WGS sequence"/>
</dbReference>
<keyword evidence="4" id="KW-1185">Reference proteome</keyword>
<dbReference type="PANTHER" id="PTHR45228">
    <property type="entry name" value="CYCLIC DI-GMP PHOSPHODIESTERASE TM_0186-RELATED"/>
    <property type="match status" value="1"/>
</dbReference>
<dbReference type="CDD" id="cd00130">
    <property type="entry name" value="PAS"/>
    <property type="match status" value="1"/>
</dbReference>
<dbReference type="SMART" id="SM00471">
    <property type="entry name" value="HDc"/>
    <property type="match status" value="1"/>
</dbReference>
<name>A0A559KDZ1_9BACL</name>
<dbReference type="CDD" id="cd00077">
    <property type="entry name" value="HDc"/>
    <property type="match status" value="1"/>
</dbReference>
<comment type="caution">
    <text evidence="3">The sequence shown here is derived from an EMBL/GenBank/DDBJ whole genome shotgun (WGS) entry which is preliminary data.</text>
</comment>
<feature type="domain" description="HD-GYP" evidence="2">
    <location>
        <begin position="125"/>
        <end position="327"/>
    </location>
</feature>
<dbReference type="SUPFAM" id="SSF55785">
    <property type="entry name" value="PYP-like sensor domain (PAS domain)"/>
    <property type="match status" value="1"/>
</dbReference>
<reference evidence="3 4" key="1">
    <citation type="submission" date="2019-07" db="EMBL/GenBank/DDBJ databases">
        <authorList>
            <person name="Kim J."/>
        </authorList>
    </citation>
    <scope>NUCLEOTIDE SEQUENCE [LARGE SCALE GENOMIC DNA]</scope>
    <source>
        <strain evidence="3 4">JC52</strain>
    </source>
</reference>
<evidence type="ECO:0000313" key="3">
    <source>
        <dbReference type="EMBL" id="TVY10329.1"/>
    </source>
</evidence>
<dbReference type="PROSITE" id="PS50112">
    <property type="entry name" value="PAS"/>
    <property type="match status" value="1"/>
</dbReference>
<dbReference type="InterPro" id="IPR052020">
    <property type="entry name" value="Cyclic_di-GMP/3'3'-cGAMP_PDE"/>
</dbReference>
<organism evidence="3 4">
    <name type="scientific">Paenibacillus cremeus</name>
    <dbReference type="NCBI Taxonomy" id="2163881"/>
    <lineage>
        <taxon>Bacteria</taxon>
        <taxon>Bacillati</taxon>
        <taxon>Bacillota</taxon>
        <taxon>Bacilli</taxon>
        <taxon>Bacillales</taxon>
        <taxon>Paenibacillaceae</taxon>
        <taxon>Paenibacillus</taxon>
    </lineage>
</organism>